<dbReference type="OrthoDB" id="1117814at2"/>
<dbReference type="Proteomes" id="UP000008718">
    <property type="component" value="Chromosome"/>
</dbReference>
<evidence type="ECO:0008006" key="3">
    <source>
        <dbReference type="Google" id="ProtNLM"/>
    </source>
</evidence>
<reference key="1">
    <citation type="submission" date="2010-11" db="EMBL/GenBank/DDBJ databases">
        <title>The complete genome of Paludibacter propionicigenes DSM 17365.</title>
        <authorList>
            <consortium name="US DOE Joint Genome Institute (JGI-PGF)"/>
            <person name="Lucas S."/>
            <person name="Copeland A."/>
            <person name="Lapidus A."/>
            <person name="Bruce D."/>
            <person name="Goodwin L."/>
            <person name="Pitluck S."/>
            <person name="Kyrpides N."/>
            <person name="Mavromatis K."/>
            <person name="Ivanova N."/>
            <person name="Munk A.C."/>
            <person name="Brettin T."/>
            <person name="Detter J.C."/>
            <person name="Han C."/>
            <person name="Tapia R."/>
            <person name="Land M."/>
            <person name="Hauser L."/>
            <person name="Markowitz V."/>
            <person name="Cheng J.-F."/>
            <person name="Hugenholtz P."/>
            <person name="Woyke T."/>
            <person name="Wu D."/>
            <person name="Gronow S."/>
            <person name="Wellnitz S."/>
            <person name="Brambilla E."/>
            <person name="Klenk H.-P."/>
            <person name="Eisen J.A."/>
        </authorList>
    </citation>
    <scope>NUCLEOTIDE SEQUENCE</scope>
    <source>
        <strain>WB4</strain>
    </source>
</reference>
<evidence type="ECO:0000313" key="1">
    <source>
        <dbReference type="EMBL" id="ADQ79267.1"/>
    </source>
</evidence>
<dbReference type="InterPro" id="IPR039498">
    <property type="entry name" value="NTP_transf_5"/>
</dbReference>
<keyword evidence="2" id="KW-1185">Reference proteome</keyword>
<organism evidence="1 2">
    <name type="scientific">Paludibacter propionicigenes (strain DSM 17365 / JCM 13257 / WB4)</name>
    <dbReference type="NCBI Taxonomy" id="694427"/>
    <lineage>
        <taxon>Bacteria</taxon>
        <taxon>Pseudomonadati</taxon>
        <taxon>Bacteroidota</taxon>
        <taxon>Bacteroidia</taxon>
        <taxon>Bacteroidales</taxon>
        <taxon>Paludibacteraceae</taxon>
        <taxon>Paludibacter</taxon>
    </lineage>
</organism>
<protein>
    <recommendedName>
        <fullName evidence="3">Nucleotidyltransferase family protein</fullName>
    </recommendedName>
</protein>
<reference evidence="1 2" key="2">
    <citation type="journal article" date="2011" name="Stand. Genomic Sci.">
        <title>Complete genome sequence of Paludibacter propionicigenes type strain (WB4).</title>
        <authorList>
            <person name="Gronow S."/>
            <person name="Munk C."/>
            <person name="Lapidus A."/>
            <person name="Nolan M."/>
            <person name="Lucas S."/>
            <person name="Hammon N."/>
            <person name="Deshpande S."/>
            <person name="Cheng J.F."/>
            <person name="Tapia R."/>
            <person name="Han C."/>
            <person name="Goodwin L."/>
            <person name="Pitluck S."/>
            <person name="Liolios K."/>
            <person name="Ivanova N."/>
            <person name="Mavromatis K."/>
            <person name="Mikhailova N."/>
            <person name="Pati A."/>
            <person name="Chen A."/>
            <person name="Palaniappan K."/>
            <person name="Land M."/>
            <person name="Hauser L."/>
            <person name="Chang Y.J."/>
            <person name="Jeffries C.D."/>
            <person name="Brambilla E."/>
            <person name="Rohde M."/>
            <person name="Goker M."/>
            <person name="Detter J.C."/>
            <person name="Woyke T."/>
            <person name="Bristow J."/>
            <person name="Eisen J.A."/>
            <person name="Markowitz V."/>
            <person name="Hugenholtz P."/>
            <person name="Kyrpides N.C."/>
            <person name="Klenk H.P."/>
        </authorList>
    </citation>
    <scope>NUCLEOTIDE SEQUENCE [LARGE SCALE GENOMIC DNA]</scope>
    <source>
        <strain evidence="2">DSM 17365 / JCM 13257 / WB4</strain>
    </source>
</reference>
<dbReference type="eggNOG" id="COG1216">
    <property type="taxonomic scope" value="Bacteria"/>
</dbReference>
<sequence length="395" mass="45586">MTLSHEDKLILSSIKINPSVSELEQIDNLILEVKDWDYLTKTIIDRGIAPLLFKKLPALKNSSLIPDAVQAKLQQTYYITISRGTLLLNYFQQIAKEFSNQGIPVIALKGVYLSENLYHDIGLRQFSDIDLLVHEEDGERCLDILRNLGYRAVSALKLSEFVSSQFDIVHYTPMVLHGVSIEIHIKLHRKGEKYNLLTSEVWKNAMPVTVNKCNVLALENNDLLIHLCAHLDKHFQVGKVQFTCLSDITNVLNENVEGFDWGAFTASCRLYKSEEVIFKYIVLVNKYMNAPVPIDVINKYSYLLTEETEQQFFKYLKGVGSSGTISLSSHFYYLKEVRTFSNKVRYLLGVLFPPKDFMIERYKVKYSSLVVFYYPLRWTEGIRGVVFHLKKSWNK</sequence>
<dbReference type="AlphaFoldDB" id="E4T3H3"/>
<proteinExistence type="predicted"/>
<dbReference type="EMBL" id="CP002345">
    <property type="protein sequence ID" value="ADQ79267.1"/>
    <property type="molecule type" value="Genomic_DNA"/>
</dbReference>
<dbReference type="STRING" id="694427.Palpr_1119"/>
<dbReference type="RefSeq" id="WP_013444636.1">
    <property type="nucleotide sequence ID" value="NC_014734.1"/>
</dbReference>
<dbReference type="Pfam" id="PF14907">
    <property type="entry name" value="NTP_transf_5"/>
    <property type="match status" value="1"/>
</dbReference>
<accession>E4T3H3</accession>
<name>E4T3H3_PALPW</name>
<evidence type="ECO:0000313" key="2">
    <source>
        <dbReference type="Proteomes" id="UP000008718"/>
    </source>
</evidence>
<dbReference type="KEGG" id="ppn:Palpr_1119"/>
<gene>
    <name evidence="1" type="ordered locus">Palpr_1119</name>
</gene>
<dbReference type="HOGENOM" id="CLU_036186_0_0_10"/>